<evidence type="ECO:0000313" key="3">
    <source>
        <dbReference type="Proteomes" id="UP000235672"/>
    </source>
</evidence>
<dbReference type="AlphaFoldDB" id="A0A2J6PFG9"/>
<dbReference type="PANTHER" id="PTHR35186:SF4">
    <property type="entry name" value="PRION-INHIBITION AND PROPAGATION HELO DOMAIN-CONTAINING PROTEIN"/>
    <property type="match status" value="1"/>
</dbReference>
<accession>A0A2J6PFG9</accession>
<evidence type="ECO:0000259" key="1">
    <source>
        <dbReference type="Pfam" id="PF24476"/>
    </source>
</evidence>
<feature type="domain" description="DUF7580" evidence="1">
    <location>
        <begin position="54"/>
        <end position="325"/>
    </location>
</feature>
<dbReference type="Pfam" id="PF24476">
    <property type="entry name" value="DUF7580"/>
    <property type="match status" value="1"/>
</dbReference>
<gene>
    <name evidence="2" type="ORF">NA56DRAFT_453965</name>
</gene>
<name>A0A2J6PFG9_9HELO</name>
<dbReference type="InterPro" id="IPR056002">
    <property type="entry name" value="DUF7580"/>
</dbReference>
<reference evidence="2 3" key="1">
    <citation type="submission" date="2016-05" db="EMBL/GenBank/DDBJ databases">
        <title>A degradative enzymes factory behind the ericoid mycorrhizal symbiosis.</title>
        <authorList>
            <consortium name="DOE Joint Genome Institute"/>
            <person name="Martino E."/>
            <person name="Morin E."/>
            <person name="Grelet G."/>
            <person name="Kuo A."/>
            <person name="Kohler A."/>
            <person name="Daghino S."/>
            <person name="Barry K."/>
            <person name="Choi C."/>
            <person name="Cichocki N."/>
            <person name="Clum A."/>
            <person name="Copeland A."/>
            <person name="Hainaut M."/>
            <person name="Haridas S."/>
            <person name="Labutti K."/>
            <person name="Lindquist E."/>
            <person name="Lipzen A."/>
            <person name="Khouja H.-R."/>
            <person name="Murat C."/>
            <person name="Ohm R."/>
            <person name="Olson A."/>
            <person name="Spatafora J."/>
            <person name="Veneault-Fourrey C."/>
            <person name="Henrissat B."/>
            <person name="Grigoriev I."/>
            <person name="Martin F."/>
            <person name="Perotto S."/>
        </authorList>
    </citation>
    <scope>NUCLEOTIDE SEQUENCE [LARGE SCALE GENOMIC DNA]</scope>
    <source>
        <strain evidence="2 3">UAMH 7357</strain>
    </source>
</reference>
<dbReference type="PANTHER" id="PTHR35186">
    <property type="entry name" value="ANK_REP_REGION DOMAIN-CONTAINING PROTEIN"/>
    <property type="match status" value="1"/>
</dbReference>
<proteinExistence type="predicted"/>
<dbReference type="Proteomes" id="UP000235672">
    <property type="component" value="Unassembled WGS sequence"/>
</dbReference>
<keyword evidence="3" id="KW-1185">Reference proteome</keyword>
<sequence>MELIKPGTSSGCSDLIEIIRGLSSIMKDDMEQPSPEVVRMASKSKPLLAPLLLNLFSTISNYWRCTCKSPHQAALLLFTNRTLPKNNTPACFTVLFSRTMIPRPIKRWHEAGITIYEQLPKPIVRIALPYSNRQEKSPVTDLCAVIKKSTTRLNLNIEGTSLSSQAETESQMENFKDSELVSFTKGFLENESELQIYEKVCLAVVLSYAFLDFCGRPWFPKGWTKDSLYLMQHERTLFLQPFLVTNMVPKQSEPKLPISVADARAEMLLLHGILLMEIFEQESLRASSKLDEKAASLKDMAQKWFMTIKWGVCERFRQAVGACIQGTLIDSAMISSTSCSQSRANLSSGPLFNLPEVSDEEFGRLFCERILAPIEADFKSQWQNKDPDEVMLTIKLPSVKQEPNTSPKPESTASKVCFFQQQVRVMPYLIVSSQA</sequence>
<dbReference type="EMBL" id="KZ613542">
    <property type="protein sequence ID" value="PMD12791.1"/>
    <property type="molecule type" value="Genomic_DNA"/>
</dbReference>
<dbReference type="OrthoDB" id="206201at2759"/>
<protein>
    <recommendedName>
        <fullName evidence="1">DUF7580 domain-containing protein</fullName>
    </recommendedName>
</protein>
<evidence type="ECO:0000313" key="2">
    <source>
        <dbReference type="EMBL" id="PMD12791.1"/>
    </source>
</evidence>
<organism evidence="2 3">
    <name type="scientific">Hyaloscypha hepaticicola</name>
    <dbReference type="NCBI Taxonomy" id="2082293"/>
    <lineage>
        <taxon>Eukaryota</taxon>
        <taxon>Fungi</taxon>
        <taxon>Dikarya</taxon>
        <taxon>Ascomycota</taxon>
        <taxon>Pezizomycotina</taxon>
        <taxon>Leotiomycetes</taxon>
        <taxon>Helotiales</taxon>
        <taxon>Hyaloscyphaceae</taxon>
        <taxon>Hyaloscypha</taxon>
    </lineage>
</organism>